<gene>
    <name evidence="1" type="primary">Tctex1d2</name>
    <name evidence="1" type="ORF">GWK47_030202</name>
</gene>
<sequence length="102" mass="11571">MAGTQTDKNGTYQMRPDLKSKFRPSLVKDVIYSVLEEKLQGFVYEAEAADEMAIRIAEILRDKMRVEGRVNGQGMWVFLGHSTVQKDFKWIYGSHSGLNSGL</sequence>
<keyword evidence="2" id="KW-1185">Reference proteome</keyword>
<dbReference type="EMBL" id="JACEEZ010001094">
    <property type="protein sequence ID" value="KAG0729495.1"/>
    <property type="molecule type" value="Genomic_DNA"/>
</dbReference>
<evidence type="ECO:0000313" key="1">
    <source>
        <dbReference type="EMBL" id="KAG0729495.1"/>
    </source>
</evidence>
<proteinExistence type="predicted"/>
<dbReference type="Proteomes" id="UP000770661">
    <property type="component" value="Unassembled WGS sequence"/>
</dbReference>
<accession>A0A8J5D5A6</accession>
<dbReference type="OrthoDB" id="10260741at2759"/>
<comment type="caution">
    <text evidence="1">The sequence shown here is derived from an EMBL/GenBank/DDBJ whole genome shotgun (WGS) entry which is preliminary data.</text>
</comment>
<evidence type="ECO:0000313" key="2">
    <source>
        <dbReference type="Proteomes" id="UP000770661"/>
    </source>
</evidence>
<name>A0A8J5D5A6_CHIOP</name>
<reference evidence="1" key="1">
    <citation type="submission" date="2020-07" db="EMBL/GenBank/DDBJ databases">
        <title>The High-quality genome of the commercially important snow crab, Chionoecetes opilio.</title>
        <authorList>
            <person name="Jeong J.-H."/>
            <person name="Ryu S."/>
        </authorList>
    </citation>
    <scope>NUCLEOTIDE SEQUENCE</scope>
    <source>
        <strain evidence="1">MADBK_172401_WGS</strain>
        <tissue evidence="1">Digestive gland</tissue>
    </source>
</reference>
<dbReference type="AlphaFoldDB" id="A0A8J5D5A6"/>
<protein>
    <submittedName>
        <fullName evidence="1">Tctex1 domain-containing protein 2</fullName>
    </submittedName>
</protein>
<organism evidence="1 2">
    <name type="scientific">Chionoecetes opilio</name>
    <name type="common">Atlantic snow crab</name>
    <name type="synonym">Cancer opilio</name>
    <dbReference type="NCBI Taxonomy" id="41210"/>
    <lineage>
        <taxon>Eukaryota</taxon>
        <taxon>Metazoa</taxon>
        <taxon>Ecdysozoa</taxon>
        <taxon>Arthropoda</taxon>
        <taxon>Crustacea</taxon>
        <taxon>Multicrustacea</taxon>
        <taxon>Malacostraca</taxon>
        <taxon>Eumalacostraca</taxon>
        <taxon>Eucarida</taxon>
        <taxon>Decapoda</taxon>
        <taxon>Pleocyemata</taxon>
        <taxon>Brachyura</taxon>
        <taxon>Eubrachyura</taxon>
        <taxon>Majoidea</taxon>
        <taxon>Majidae</taxon>
        <taxon>Chionoecetes</taxon>
    </lineage>
</organism>